<feature type="domain" description="NAD/GMP synthase" evidence="16">
    <location>
        <begin position="23"/>
        <end position="263"/>
    </location>
</feature>
<evidence type="ECO:0000256" key="6">
    <source>
        <dbReference type="ARBA" id="ARBA00022840"/>
    </source>
</evidence>
<dbReference type="SUPFAM" id="SSF52402">
    <property type="entry name" value="Adenine nucleotide alpha hydrolases-like"/>
    <property type="match status" value="1"/>
</dbReference>
<comment type="pathway">
    <text evidence="13">Cofactor biosynthesis; NAD(+) biosynthesis; NAD(+) from deamido-NAD(+) (ammonia route): step 1/1.</text>
</comment>
<dbReference type="PATRIC" id="fig|285983.3.peg.50"/>
<dbReference type="CDD" id="cd00553">
    <property type="entry name" value="NAD_synthase"/>
    <property type="match status" value="1"/>
</dbReference>
<dbReference type="UniPathway" id="UPA00253">
    <property type="reaction ID" value="UER00333"/>
</dbReference>
<proteinExistence type="inferred from homology"/>
<keyword evidence="18" id="KW-1185">Reference proteome</keyword>
<feature type="binding site" evidence="13">
    <location>
        <position position="163"/>
    </location>
    <ligand>
        <name>Mg(2+)</name>
        <dbReference type="ChEBI" id="CHEBI:18420"/>
    </ligand>
</feature>
<dbReference type="NCBIfam" id="TIGR00552">
    <property type="entry name" value="nadE"/>
    <property type="match status" value="1"/>
</dbReference>
<feature type="binding site" evidence="13">
    <location>
        <position position="158"/>
    </location>
    <ligand>
        <name>ATP</name>
        <dbReference type="ChEBI" id="CHEBI:30616"/>
    </ligand>
</feature>
<dbReference type="InterPro" id="IPR003694">
    <property type="entry name" value="NAD_synthase"/>
</dbReference>
<dbReference type="GO" id="GO:0009435">
    <property type="term" value="P:NAD+ biosynthetic process"/>
    <property type="evidence" value="ECO:0007669"/>
    <property type="project" value="UniProtKB-UniRule"/>
</dbReference>
<keyword evidence="7 13" id="KW-0460">Magnesium</keyword>
<keyword evidence="5 13" id="KW-0547">Nucleotide-binding</keyword>
<dbReference type="GO" id="GO:0003952">
    <property type="term" value="F:NAD+ synthase (glutamine-hydrolyzing) activity"/>
    <property type="evidence" value="ECO:0007669"/>
    <property type="project" value="InterPro"/>
</dbReference>
<evidence type="ECO:0000256" key="4">
    <source>
        <dbReference type="ARBA" id="ARBA00022723"/>
    </source>
</evidence>
<dbReference type="HAMAP" id="MF_00193">
    <property type="entry name" value="NadE_ammonia_dep"/>
    <property type="match status" value="1"/>
</dbReference>
<evidence type="ECO:0000256" key="13">
    <source>
        <dbReference type="HAMAP-Rule" id="MF_00193"/>
    </source>
</evidence>
<feature type="binding site" description="in other chain" evidence="13">
    <location>
        <position position="138"/>
    </location>
    <ligand>
        <name>deamido-NAD(+)</name>
        <dbReference type="ChEBI" id="CHEBI:58437"/>
        <note>ligand shared between two neighboring subunits</note>
    </ligand>
</feature>
<dbReference type="FunFam" id="3.40.50.620:FF:000015">
    <property type="entry name" value="NH(3)-dependent NAD(+) synthetase"/>
    <property type="match status" value="1"/>
</dbReference>
<dbReference type="EC" id="6.3.1.5" evidence="11 13"/>
<evidence type="ECO:0000256" key="15">
    <source>
        <dbReference type="RuleBase" id="RU003812"/>
    </source>
</evidence>
<comment type="similarity">
    <text evidence="1 13 14">Belongs to the NAD synthetase family.</text>
</comment>
<dbReference type="EMBL" id="JXIQ01000001">
    <property type="protein sequence ID" value="KIY23948.1"/>
    <property type="molecule type" value="Genomic_DNA"/>
</dbReference>
<feature type="binding site" description="in other chain" evidence="13">
    <location>
        <position position="171"/>
    </location>
    <ligand>
        <name>deamido-NAD(+)</name>
        <dbReference type="ChEBI" id="CHEBI:58437"/>
        <note>ligand shared between two neighboring subunits</note>
    </ligand>
</feature>
<name>A0A0D6ZH17_9BACI</name>
<organism evidence="17 18">
    <name type="scientific">Mesobacillus subterraneus</name>
    <dbReference type="NCBI Taxonomy" id="285983"/>
    <lineage>
        <taxon>Bacteria</taxon>
        <taxon>Bacillati</taxon>
        <taxon>Bacillota</taxon>
        <taxon>Bacilli</taxon>
        <taxon>Bacillales</taxon>
        <taxon>Bacillaceae</taxon>
        <taxon>Mesobacillus</taxon>
    </lineage>
</organism>
<dbReference type="InterPro" id="IPR014729">
    <property type="entry name" value="Rossmann-like_a/b/a_fold"/>
</dbReference>
<comment type="caution">
    <text evidence="17">The sequence shown here is derived from an EMBL/GenBank/DDBJ whole genome shotgun (WGS) entry which is preliminary data.</text>
</comment>
<evidence type="ECO:0000259" key="16">
    <source>
        <dbReference type="Pfam" id="PF02540"/>
    </source>
</evidence>
<dbReference type="GO" id="GO:0004359">
    <property type="term" value="F:glutaminase activity"/>
    <property type="evidence" value="ECO:0007669"/>
    <property type="project" value="InterPro"/>
</dbReference>
<evidence type="ECO:0000256" key="10">
    <source>
        <dbReference type="ARBA" id="ARBA00055966"/>
    </source>
</evidence>
<evidence type="ECO:0000256" key="8">
    <source>
        <dbReference type="ARBA" id="ARBA00023027"/>
    </source>
</evidence>
<dbReference type="GO" id="GO:0046872">
    <property type="term" value="F:metal ion binding"/>
    <property type="evidence" value="ECO:0007669"/>
    <property type="project" value="UniProtKB-KW"/>
</dbReference>
<dbReference type="InterPro" id="IPR022926">
    <property type="entry name" value="NH(3)-dep_NAD(+)_synth"/>
</dbReference>
<gene>
    <name evidence="13" type="primary">nadE</name>
    <name evidence="17" type="ORF">UB32_00225</name>
</gene>
<evidence type="ECO:0000256" key="12">
    <source>
        <dbReference type="ARBA" id="ARBA00070926"/>
    </source>
</evidence>
<keyword evidence="4 13" id="KW-0479">Metal-binding</keyword>
<feature type="binding site" evidence="13">
    <location>
        <position position="51"/>
    </location>
    <ligand>
        <name>Mg(2+)</name>
        <dbReference type="ChEBI" id="CHEBI:18420"/>
    </ligand>
</feature>
<comment type="function">
    <text evidence="10 13">Catalyzes the ATP-dependent amidation of deamido-NAD to form NAD. Uses ammonia as a nitrogen source.</text>
</comment>
<reference evidence="17 18" key="1">
    <citation type="submission" date="2015-01" db="EMBL/GenBank/DDBJ databases">
        <title>Draft genome sequences of the supercritical CO2 tolerant bacteria Bacillus subterraneus MITOT1 and Bacillus cereus MIT0214.</title>
        <authorList>
            <person name="Peet K.C."/>
            <person name="Thompson J.R."/>
        </authorList>
    </citation>
    <scope>NUCLEOTIDE SEQUENCE [LARGE SCALE GENOMIC DNA]</scope>
    <source>
        <strain evidence="17 18">MITOT1</strain>
    </source>
</reference>
<evidence type="ECO:0000256" key="14">
    <source>
        <dbReference type="RuleBase" id="RU003811"/>
    </source>
</evidence>
<evidence type="ECO:0000256" key="7">
    <source>
        <dbReference type="ARBA" id="ARBA00022842"/>
    </source>
</evidence>
<feature type="binding site" evidence="13">
    <location>
        <position position="187"/>
    </location>
    <ligand>
        <name>ATP</name>
        <dbReference type="ChEBI" id="CHEBI:30616"/>
    </ligand>
</feature>
<evidence type="ECO:0000256" key="5">
    <source>
        <dbReference type="ARBA" id="ARBA00022741"/>
    </source>
</evidence>
<dbReference type="PANTHER" id="PTHR23090:SF7">
    <property type="entry name" value="NH(3)-DEPENDENT NAD(+) SYNTHETASE"/>
    <property type="match status" value="1"/>
</dbReference>
<evidence type="ECO:0000256" key="9">
    <source>
        <dbReference type="ARBA" id="ARBA00051206"/>
    </source>
</evidence>
<comment type="catalytic activity">
    <reaction evidence="9 13 15">
        <text>deamido-NAD(+) + NH4(+) + ATP = AMP + diphosphate + NAD(+) + H(+)</text>
        <dbReference type="Rhea" id="RHEA:21188"/>
        <dbReference type="ChEBI" id="CHEBI:15378"/>
        <dbReference type="ChEBI" id="CHEBI:28938"/>
        <dbReference type="ChEBI" id="CHEBI:30616"/>
        <dbReference type="ChEBI" id="CHEBI:33019"/>
        <dbReference type="ChEBI" id="CHEBI:57540"/>
        <dbReference type="ChEBI" id="CHEBI:58437"/>
        <dbReference type="ChEBI" id="CHEBI:456215"/>
        <dbReference type="EC" id="6.3.1.5"/>
    </reaction>
</comment>
<dbReference type="NCBIfam" id="NF001979">
    <property type="entry name" value="PRK00768.1"/>
    <property type="match status" value="1"/>
</dbReference>
<dbReference type="Proteomes" id="UP000032512">
    <property type="component" value="Unassembled WGS sequence"/>
</dbReference>
<feature type="binding site" description="in other chain" evidence="13">
    <location>
        <begin position="258"/>
        <end position="259"/>
    </location>
    <ligand>
        <name>deamido-NAD(+)</name>
        <dbReference type="ChEBI" id="CHEBI:58437"/>
        <note>ligand shared between two neighboring subunits</note>
    </ligand>
</feature>
<dbReference type="GO" id="GO:0005737">
    <property type="term" value="C:cytoplasm"/>
    <property type="evidence" value="ECO:0007669"/>
    <property type="project" value="InterPro"/>
</dbReference>
<accession>A0A0D6ZH17</accession>
<dbReference type="Pfam" id="PF02540">
    <property type="entry name" value="NAD_synthase"/>
    <property type="match status" value="1"/>
</dbReference>
<dbReference type="GO" id="GO:0008795">
    <property type="term" value="F:NAD+ synthase activity"/>
    <property type="evidence" value="ECO:0007669"/>
    <property type="project" value="UniProtKB-UniRule"/>
</dbReference>
<keyword evidence="8 13" id="KW-0520">NAD</keyword>
<protein>
    <recommendedName>
        <fullName evidence="12 13">NH(3)-dependent NAD(+) synthetase</fullName>
        <ecNumber evidence="11 13">6.3.1.5</ecNumber>
    </recommendedName>
</protein>
<keyword evidence="6 13" id="KW-0067">ATP-binding</keyword>
<dbReference type="PANTHER" id="PTHR23090">
    <property type="entry name" value="NH 3 /GLUTAMINE-DEPENDENT NAD + SYNTHETASE"/>
    <property type="match status" value="1"/>
</dbReference>
<dbReference type="RefSeq" id="WP_044390207.1">
    <property type="nucleotide sequence ID" value="NZ_JXIQ01000001.1"/>
</dbReference>
<dbReference type="OrthoDB" id="9803818at2"/>
<comment type="subunit">
    <text evidence="2 13">Homodimer.</text>
</comment>
<evidence type="ECO:0000313" key="18">
    <source>
        <dbReference type="Proteomes" id="UP000032512"/>
    </source>
</evidence>
<feature type="binding site" evidence="13">
    <location>
        <begin position="45"/>
        <end position="52"/>
    </location>
    <ligand>
        <name>ATP</name>
        <dbReference type="ChEBI" id="CHEBI:30616"/>
    </ligand>
</feature>
<keyword evidence="3 13" id="KW-0436">Ligase</keyword>
<evidence type="ECO:0000256" key="2">
    <source>
        <dbReference type="ARBA" id="ARBA00011738"/>
    </source>
</evidence>
<dbReference type="InterPro" id="IPR022310">
    <property type="entry name" value="NAD/GMP_synthase"/>
</dbReference>
<evidence type="ECO:0000256" key="11">
    <source>
        <dbReference type="ARBA" id="ARBA00066987"/>
    </source>
</evidence>
<evidence type="ECO:0000313" key="17">
    <source>
        <dbReference type="EMBL" id="KIY23948.1"/>
    </source>
</evidence>
<evidence type="ECO:0000256" key="1">
    <source>
        <dbReference type="ARBA" id="ARBA00005859"/>
    </source>
</evidence>
<feature type="binding site" evidence="13">
    <location>
        <position position="178"/>
    </location>
    <ligand>
        <name>deamido-NAD(+)</name>
        <dbReference type="ChEBI" id="CHEBI:58437"/>
        <note>ligand shared between two neighboring subunits</note>
    </ligand>
</feature>
<feature type="binding site" evidence="13">
    <location>
        <position position="209"/>
    </location>
    <ligand>
        <name>ATP</name>
        <dbReference type="ChEBI" id="CHEBI:30616"/>
    </ligand>
</feature>
<dbReference type="Gene3D" id="3.40.50.620">
    <property type="entry name" value="HUPs"/>
    <property type="match status" value="1"/>
</dbReference>
<dbReference type="GO" id="GO:0005524">
    <property type="term" value="F:ATP binding"/>
    <property type="evidence" value="ECO:0007669"/>
    <property type="project" value="UniProtKB-UniRule"/>
</dbReference>
<sequence>MSLQKQIIAALNVKPQIDPQLEIRNRIDFLKKYLLTAQAKGFVLGISGGQDSTLSGRLAQMAAEELRSEGKEAKFVAVRLPYAVQKDEDDAQKALEFIQPDQTITFNIQPAVDTFNTQFEAAIGGKMTDFNKGNAKARMRMITQYAIAGQEGMLVVGTDHAAEAVTGFYTKYGDGGADLLPLSGLNKRQGRELLKALNAGPELYLKEPTADLLDNKPLQSDETELGVSYEAIDDYLEGKQIEEAAAAKIEGRYLASEHKRQMPATMFDSWWQK</sequence>
<evidence type="ECO:0000256" key="3">
    <source>
        <dbReference type="ARBA" id="ARBA00022598"/>
    </source>
</evidence>
<dbReference type="AlphaFoldDB" id="A0A0D6ZH17"/>